<feature type="transmembrane region" description="Helical" evidence="1">
    <location>
        <begin position="91"/>
        <end position="109"/>
    </location>
</feature>
<dbReference type="Proteomes" id="UP000176576">
    <property type="component" value="Unassembled WGS sequence"/>
</dbReference>
<evidence type="ECO:0000313" key="2">
    <source>
        <dbReference type="EMBL" id="OGZ47252.1"/>
    </source>
</evidence>
<keyword evidence="1" id="KW-0812">Transmembrane</keyword>
<name>A0A1G2GAU6_9BACT</name>
<keyword evidence="1" id="KW-0472">Membrane</keyword>
<feature type="transmembrane region" description="Helical" evidence="1">
    <location>
        <begin position="12"/>
        <end position="36"/>
    </location>
</feature>
<sequence length="123" mass="13835">MQLDNYIRVLEIILNQGAIGFALLLTFLILTIPVLIKMFEWSLKGTIYVLNVLHIQNSSISAVSVVVALLVPLVLYWLVLQYIEVSNILPYGASVLMPILGFSLIYLHIKLLYKNFVGKSSQV</sequence>
<organism evidence="2 3">
    <name type="scientific">Candidatus Ryanbacteria bacterium RIFCSPHIGHO2_02_FULL_45_13b</name>
    <dbReference type="NCBI Taxonomy" id="1802117"/>
    <lineage>
        <taxon>Bacteria</taxon>
        <taxon>Candidatus Ryaniibacteriota</taxon>
    </lineage>
</organism>
<feature type="transmembrane region" description="Helical" evidence="1">
    <location>
        <begin position="57"/>
        <end position="79"/>
    </location>
</feature>
<protein>
    <submittedName>
        <fullName evidence="2">Uncharacterized protein</fullName>
    </submittedName>
</protein>
<accession>A0A1G2GAU6</accession>
<dbReference type="AlphaFoldDB" id="A0A1G2GAU6"/>
<evidence type="ECO:0000256" key="1">
    <source>
        <dbReference type="SAM" id="Phobius"/>
    </source>
</evidence>
<keyword evidence="1" id="KW-1133">Transmembrane helix</keyword>
<dbReference type="EMBL" id="MHNN01000003">
    <property type="protein sequence ID" value="OGZ47252.1"/>
    <property type="molecule type" value="Genomic_DNA"/>
</dbReference>
<gene>
    <name evidence="2" type="ORF">A3J54_01455</name>
</gene>
<evidence type="ECO:0000313" key="3">
    <source>
        <dbReference type="Proteomes" id="UP000176576"/>
    </source>
</evidence>
<reference evidence="2 3" key="1">
    <citation type="journal article" date="2016" name="Nat. Commun.">
        <title>Thousands of microbial genomes shed light on interconnected biogeochemical processes in an aquifer system.</title>
        <authorList>
            <person name="Anantharaman K."/>
            <person name="Brown C.T."/>
            <person name="Hug L.A."/>
            <person name="Sharon I."/>
            <person name="Castelle C.J."/>
            <person name="Probst A.J."/>
            <person name="Thomas B.C."/>
            <person name="Singh A."/>
            <person name="Wilkins M.J."/>
            <person name="Karaoz U."/>
            <person name="Brodie E.L."/>
            <person name="Williams K.H."/>
            <person name="Hubbard S.S."/>
            <person name="Banfield J.F."/>
        </authorList>
    </citation>
    <scope>NUCLEOTIDE SEQUENCE [LARGE SCALE GENOMIC DNA]</scope>
</reference>
<proteinExistence type="predicted"/>
<comment type="caution">
    <text evidence="2">The sequence shown here is derived from an EMBL/GenBank/DDBJ whole genome shotgun (WGS) entry which is preliminary data.</text>
</comment>